<organism evidence="1 2">
    <name type="scientific">Chrysophaeum taylorii</name>
    <dbReference type="NCBI Taxonomy" id="2483200"/>
    <lineage>
        <taxon>Eukaryota</taxon>
        <taxon>Sar</taxon>
        <taxon>Stramenopiles</taxon>
        <taxon>Ochrophyta</taxon>
        <taxon>Pelagophyceae</taxon>
        <taxon>Pelagomonadales</taxon>
        <taxon>Pelagomonadaceae</taxon>
        <taxon>Chrysophaeum</taxon>
    </lineage>
</organism>
<proteinExistence type="predicted"/>
<evidence type="ECO:0000313" key="2">
    <source>
        <dbReference type="Proteomes" id="UP001230188"/>
    </source>
</evidence>
<protein>
    <submittedName>
        <fullName evidence="1">Uncharacterized protein</fullName>
    </submittedName>
</protein>
<accession>A0AAD7XHT9</accession>
<dbReference type="AlphaFoldDB" id="A0AAD7XHT9"/>
<name>A0AAD7XHT9_9STRA</name>
<sequence length="355" mass="39836">MTFGSFLWCHYFVLPNVALGALVGYVRLRVREHLSRCCLGEAEARELVARFILNQISLAVHLTTLEDSIAVFHFRDLAMLDGKGNCKVASLLRVEVDAKNRVMINACLDDRELTPSESYILLWFYTVTSAHGRIHAAAGWGHDVDSLDLIVRRNAICSIFYNFLGYTRFGQFAGLLHRLGILKHQFARVALVFDHGLRQGFPVHANIALLAPYSKFVDFVLKLRPIFIANFRRMTSDTTRMDPEGHFIASIIHGLDHANATSLVDPLHLDVHHPDFGAMAECGRYIRACYVADIPALLFPVNYSQFQGKAKYQPSDVLKAVLGRRLTEEYDSGQLKAKYGDCFIRGNNGAPSPIP</sequence>
<comment type="caution">
    <text evidence="1">The sequence shown here is derived from an EMBL/GenBank/DDBJ whole genome shotgun (WGS) entry which is preliminary data.</text>
</comment>
<keyword evidence="2" id="KW-1185">Reference proteome</keyword>
<dbReference type="EMBL" id="JAQMWT010000538">
    <property type="protein sequence ID" value="KAJ8599863.1"/>
    <property type="molecule type" value="Genomic_DNA"/>
</dbReference>
<evidence type="ECO:0000313" key="1">
    <source>
        <dbReference type="EMBL" id="KAJ8599863.1"/>
    </source>
</evidence>
<dbReference type="Proteomes" id="UP001230188">
    <property type="component" value="Unassembled WGS sequence"/>
</dbReference>
<reference evidence="1" key="1">
    <citation type="submission" date="2023-01" db="EMBL/GenBank/DDBJ databases">
        <title>Metagenome sequencing of chrysophaentin producing Chrysophaeum taylorii.</title>
        <authorList>
            <person name="Davison J."/>
            <person name="Bewley C."/>
        </authorList>
    </citation>
    <scope>NUCLEOTIDE SEQUENCE</scope>
    <source>
        <strain evidence="1">NIES-1699</strain>
    </source>
</reference>
<gene>
    <name evidence="1" type="ORF">CTAYLR_005625</name>
</gene>